<accession>A0A250IS19</accession>
<evidence type="ECO:0000313" key="2">
    <source>
        <dbReference type="Proteomes" id="UP000217289"/>
    </source>
</evidence>
<reference evidence="1 2" key="1">
    <citation type="submission" date="2017-06" db="EMBL/GenBank/DDBJ databases">
        <authorList>
            <person name="Kim H.J."/>
            <person name="Triplett B.A."/>
        </authorList>
    </citation>
    <scope>NUCLEOTIDE SEQUENCE [LARGE SCALE GENOMIC DNA]</scope>
    <source>
        <strain evidence="1 2">DSM 14713</strain>
    </source>
</reference>
<proteinExistence type="predicted"/>
<dbReference type="AlphaFoldDB" id="A0A250IS19"/>
<protein>
    <submittedName>
        <fullName evidence="1">Uncharacterized protein</fullName>
    </submittedName>
</protein>
<dbReference type="Proteomes" id="UP000217289">
    <property type="component" value="Chromosome"/>
</dbReference>
<sequence length="103" mass="10795">MKDKAQMTREAPGPRAQLARLEQLIQSELGRLSAGVVPLLDEVRAGVAALDPEPGGTRLAPAEHEARHAKLLESLDGLEEVLEALQLAARSGRPAAGSARGEG</sequence>
<dbReference type="EMBL" id="CP022163">
    <property type="protein sequence ID" value="ATB33987.1"/>
    <property type="molecule type" value="Genomic_DNA"/>
</dbReference>
<evidence type="ECO:0000313" key="1">
    <source>
        <dbReference type="EMBL" id="ATB33987.1"/>
    </source>
</evidence>
<organism evidence="1 2">
    <name type="scientific">Melittangium boletus DSM 14713</name>
    <dbReference type="NCBI Taxonomy" id="1294270"/>
    <lineage>
        <taxon>Bacteria</taxon>
        <taxon>Pseudomonadati</taxon>
        <taxon>Myxococcota</taxon>
        <taxon>Myxococcia</taxon>
        <taxon>Myxococcales</taxon>
        <taxon>Cystobacterineae</taxon>
        <taxon>Archangiaceae</taxon>
        <taxon>Melittangium</taxon>
    </lineage>
</organism>
<dbReference type="OrthoDB" id="5525029at2"/>
<dbReference type="RefSeq" id="WP_095981942.1">
    <property type="nucleotide sequence ID" value="NZ_CP022163.1"/>
</dbReference>
<name>A0A250IS19_9BACT</name>
<gene>
    <name evidence="1" type="ORF">MEBOL_007488</name>
</gene>
<keyword evidence="2" id="KW-1185">Reference proteome</keyword>
<dbReference type="KEGG" id="mbd:MEBOL_007488"/>